<evidence type="ECO:0000313" key="1">
    <source>
        <dbReference type="EMBL" id="WAJ71787.1"/>
    </source>
</evidence>
<dbReference type="SUPFAM" id="SSF75011">
    <property type="entry name" value="3-carboxy-cis,cis-mucoante lactonizing enzyme"/>
    <property type="match status" value="1"/>
</dbReference>
<name>A0ABY7ASN9_9ALTE</name>
<dbReference type="RefSeq" id="WP_268076509.1">
    <property type="nucleotide sequence ID" value="NZ_CP109966.1"/>
</dbReference>
<gene>
    <name evidence="1" type="ORF">OLW01_15730</name>
</gene>
<keyword evidence="2" id="KW-1185">Reference proteome</keyword>
<organism evidence="1 2">
    <name type="scientific">Catenovulum adriaticum</name>
    <dbReference type="NCBI Taxonomy" id="2984846"/>
    <lineage>
        <taxon>Bacteria</taxon>
        <taxon>Pseudomonadati</taxon>
        <taxon>Pseudomonadota</taxon>
        <taxon>Gammaproteobacteria</taxon>
        <taxon>Alteromonadales</taxon>
        <taxon>Alteromonadaceae</taxon>
        <taxon>Catenovulum</taxon>
    </lineage>
</organism>
<accession>A0ABY7ASN9</accession>
<reference evidence="1" key="1">
    <citation type="submission" date="2022-10" db="EMBL/GenBank/DDBJ databases">
        <title>Catenovulum adriacola sp. nov. isolated in the Harbour of Susak.</title>
        <authorList>
            <person name="Schoch T."/>
            <person name="Reich S.J."/>
            <person name="Stoeferle S."/>
            <person name="Flaiz M."/>
            <person name="Kazda M."/>
            <person name="Riedel C.U."/>
            <person name="Duerre P."/>
        </authorList>
    </citation>
    <scope>NUCLEOTIDE SEQUENCE</scope>
    <source>
        <strain evidence="1">TS8</strain>
        <plasmid evidence="1">pCadTS8_1</plasmid>
    </source>
</reference>
<proteinExistence type="predicted"/>
<dbReference type="Proteomes" id="UP001163726">
    <property type="component" value="Plasmid pCadTS8_1"/>
</dbReference>
<sequence>MNTKLTYLSVALLTAYLAGCKADLKPTDIQVDDKFTPNEILYDYEGDSFTREQRIVVRGSNAPDATAEEKVGKTEYFNYAESPAHRQVPSITTPITGLTVGLESSIYVELVQEISGTCYDPSVLSHFDSFAVCTEAEAFETESGESVTIVEQPEDVTPQGKFKYSLSKTINDADQTEVGMEAPLTAEQGVFINGTIINATFDLTDQDWNKLYRAQLNIGGITQEYILKTGERNPKVTSGSVNFLGRDLENTRPGRAIKKSLEFSGFNTQVPVKVELEDGKDYSVQYQLGNGSLMDYSGEAFFITAENNKFSLYFTTPDDAFEQTYTTKVVVGEITPALDEHGNLIDGDSSTTNNQLVDSFTFTNHSADYVPGPSTDILFPPLKSATSESSIKFRGESYINMDQAEFSSQDDINVTAIILQQVDETFEPLPDAAEIVISGDDLVEIESARQTVTVGERQQVLKKFAWTADVNLQGDTNIFSVRAKSDLQGVKESISEPQFITLNLRSSMPYYPHSAASTYFKDLTDVTIDNRDVANPRVYLSDVSNLAVNGKTIIWEFPLAQNAPISCRATINTDVHGIQFNHAVPKVGGLFVGGWTWKFGHIGDSELNGQLLNLETRLNVSGNSPEYASHMAFDPSGYTLYMAAQSNFGFQLNEQQFVASQTFKFTEEADGTINYSRSSNQNVNNGSRGAFKGAIAKETTSAGDANQELNNGFSIDAYTVTYTNDEGLEVTEDWILSLDGVVNGFGRNDPDLNTTNKGDVYLRSMKVPADESAIKSHNPEQGHVIINLVDKNNGDAPVSLYRANAVAIDDKRGYAYIAVPETVNDAKEDIIWKVDLKDIRDQGIRQWSAEKLSSNEGFGNDSPLQMGRISAMVMEADLDYLIATDEEKGSVIAIDPISGQRVVLLKGTSTEPASVCN</sequence>
<evidence type="ECO:0000313" key="2">
    <source>
        <dbReference type="Proteomes" id="UP001163726"/>
    </source>
</evidence>
<keyword evidence="1" id="KW-0614">Plasmid</keyword>
<dbReference type="EMBL" id="CP109966">
    <property type="protein sequence ID" value="WAJ71787.1"/>
    <property type="molecule type" value="Genomic_DNA"/>
</dbReference>
<protein>
    <submittedName>
        <fullName evidence="1">Uncharacterized protein</fullName>
    </submittedName>
</protein>
<geneLocation type="plasmid" evidence="1 2">
    <name>pCadTS8_1</name>
</geneLocation>